<keyword evidence="4" id="KW-0804">Transcription</keyword>
<evidence type="ECO:0000256" key="4">
    <source>
        <dbReference type="ARBA" id="ARBA00023163"/>
    </source>
</evidence>
<dbReference type="CDD" id="cd08477">
    <property type="entry name" value="PBP2_CrgA_like_8"/>
    <property type="match status" value="1"/>
</dbReference>
<dbReference type="InterPro" id="IPR058163">
    <property type="entry name" value="LysR-type_TF_proteobact-type"/>
</dbReference>
<dbReference type="PANTHER" id="PTHR30537">
    <property type="entry name" value="HTH-TYPE TRANSCRIPTIONAL REGULATOR"/>
    <property type="match status" value="1"/>
</dbReference>
<keyword evidence="2" id="KW-0805">Transcription regulation</keyword>
<dbReference type="Proteomes" id="UP000444316">
    <property type="component" value="Unassembled WGS sequence"/>
</dbReference>
<organism evidence="6 7">
    <name type="scientific">Duganella fentianensis</name>
    <dbReference type="NCBI Taxonomy" id="2692177"/>
    <lineage>
        <taxon>Bacteria</taxon>
        <taxon>Pseudomonadati</taxon>
        <taxon>Pseudomonadota</taxon>
        <taxon>Betaproteobacteria</taxon>
        <taxon>Burkholderiales</taxon>
        <taxon>Oxalobacteraceae</taxon>
        <taxon>Telluria group</taxon>
        <taxon>Duganella</taxon>
    </lineage>
</organism>
<dbReference type="InterPro" id="IPR036388">
    <property type="entry name" value="WH-like_DNA-bd_sf"/>
</dbReference>
<dbReference type="PANTHER" id="PTHR30537:SF5">
    <property type="entry name" value="HTH-TYPE TRANSCRIPTIONAL ACTIVATOR TTDR-RELATED"/>
    <property type="match status" value="1"/>
</dbReference>
<evidence type="ECO:0000256" key="1">
    <source>
        <dbReference type="ARBA" id="ARBA00009437"/>
    </source>
</evidence>
<dbReference type="InterPro" id="IPR000847">
    <property type="entry name" value="LysR_HTH_N"/>
</dbReference>
<comment type="similarity">
    <text evidence="1">Belongs to the LysR transcriptional regulatory family.</text>
</comment>
<sequence>MDRLAAMAVFVKTVELGSISAAAQAMDLSTQLAGKQVKALEQSLSVKLLNRTTRRQSLTDSGRAFYERAKYILAEMEAAEALIAQTRASPRGHLRISAPITFGSRALTPALTEFLRRYPDVTVDLRLTNRTVDLIDEAYDLVFRTGPLPDSGLLARQLAPYRLVLCAAPAYLAKHGHPAHPKELLQHDCLVFSHTSMRREWLFDGPDGRVTIPISGRFTTDSGEALRAAALAGQGIILQPKELISDDLRDGRLVELLPAYQSPDRLLHVVYAPDRRMTPKLRSFLDFTYEKFGPP</sequence>
<dbReference type="RefSeq" id="WP_161034418.1">
    <property type="nucleotide sequence ID" value="NZ_WWCL01000001.1"/>
</dbReference>
<dbReference type="InterPro" id="IPR005119">
    <property type="entry name" value="LysR_subst-bd"/>
</dbReference>
<dbReference type="GO" id="GO:0043565">
    <property type="term" value="F:sequence-specific DNA binding"/>
    <property type="evidence" value="ECO:0007669"/>
    <property type="project" value="TreeGrafter"/>
</dbReference>
<dbReference type="Gene3D" id="1.10.10.10">
    <property type="entry name" value="Winged helix-like DNA-binding domain superfamily/Winged helix DNA-binding domain"/>
    <property type="match status" value="1"/>
</dbReference>
<dbReference type="GO" id="GO:0006351">
    <property type="term" value="P:DNA-templated transcription"/>
    <property type="evidence" value="ECO:0007669"/>
    <property type="project" value="TreeGrafter"/>
</dbReference>
<keyword evidence="7" id="KW-1185">Reference proteome</keyword>
<name>A0A845HZ50_9BURK</name>
<reference evidence="6" key="1">
    <citation type="submission" date="2019-12" db="EMBL/GenBank/DDBJ databases">
        <title>Novel species isolated from a subtropical stream in China.</title>
        <authorList>
            <person name="Lu H."/>
        </authorList>
    </citation>
    <scope>NUCLEOTIDE SEQUENCE [LARGE SCALE GENOMIC DNA]</scope>
    <source>
        <strain evidence="6">FT93W</strain>
    </source>
</reference>
<dbReference type="PROSITE" id="PS50931">
    <property type="entry name" value="HTH_LYSR"/>
    <property type="match status" value="1"/>
</dbReference>
<proteinExistence type="inferred from homology"/>
<dbReference type="FunFam" id="1.10.10.10:FF:000001">
    <property type="entry name" value="LysR family transcriptional regulator"/>
    <property type="match status" value="1"/>
</dbReference>
<dbReference type="Pfam" id="PF03466">
    <property type="entry name" value="LysR_substrate"/>
    <property type="match status" value="1"/>
</dbReference>
<dbReference type="Pfam" id="PF00126">
    <property type="entry name" value="HTH_1"/>
    <property type="match status" value="1"/>
</dbReference>
<evidence type="ECO:0000256" key="2">
    <source>
        <dbReference type="ARBA" id="ARBA00023015"/>
    </source>
</evidence>
<dbReference type="FunFam" id="3.40.190.290:FF:000001">
    <property type="entry name" value="Transcriptional regulator, LysR family"/>
    <property type="match status" value="1"/>
</dbReference>
<dbReference type="GO" id="GO:0003700">
    <property type="term" value="F:DNA-binding transcription factor activity"/>
    <property type="evidence" value="ECO:0007669"/>
    <property type="project" value="InterPro"/>
</dbReference>
<keyword evidence="3" id="KW-0238">DNA-binding</keyword>
<evidence type="ECO:0000259" key="5">
    <source>
        <dbReference type="PROSITE" id="PS50931"/>
    </source>
</evidence>
<evidence type="ECO:0000313" key="7">
    <source>
        <dbReference type="Proteomes" id="UP000444316"/>
    </source>
</evidence>
<comment type="caution">
    <text evidence="6">The sequence shown here is derived from an EMBL/GenBank/DDBJ whole genome shotgun (WGS) entry which is preliminary data.</text>
</comment>
<dbReference type="Gene3D" id="3.40.190.290">
    <property type="match status" value="1"/>
</dbReference>
<gene>
    <name evidence="6" type="ORF">GTP23_07025</name>
</gene>
<accession>A0A845HZ50</accession>
<dbReference type="SUPFAM" id="SSF53850">
    <property type="entry name" value="Periplasmic binding protein-like II"/>
    <property type="match status" value="1"/>
</dbReference>
<evidence type="ECO:0000313" key="6">
    <source>
        <dbReference type="EMBL" id="MYN44825.1"/>
    </source>
</evidence>
<dbReference type="EMBL" id="WWCL01000001">
    <property type="protein sequence ID" value="MYN44825.1"/>
    <property type="molecule type" value="Genomic_DNA"/>
</dbReference>
<evidence type="ECO:0000256" key="3">
    <source>
        <dbReference type="ARBA" id="ARBA00023125"/>
    </source>
</evidence>
<feature type="domain" description="HTH lysR-type" evidence="5">
    <location>
        <begin position="1"/>
        <end position="59"/>
    </location>
</feature>
<dbReference type="AlphaFoldDB" id="A0A845HZ50"/>
<protein>
    <submittedName>
        <fullName evidence="6">LysR family transcriptional regulator</fullName>
    </submittedName>
</protein>
<dbReference type="InterPro" id="IPR036390">
    <property type="entry name" value="WH_DNA-bd_sf"/>
</dbReference>
<dbReference type="SUPFAM" id="SSF46785">
    <property type="entry name" value="Winged helix' DNA-binding domain"/>
    <property type="match status" value="1"/>
</dbReference>